<evidence type="ECO:0000313" key="1">
    <source>
        <dbReference type="EMBL" id="MDY5168985.1"/>
    </source>
</evidence>
<dbReference type="RefSeq" id="WP_022938704.1">
    <property type="nucleotide sequence ID" value="NZ_BAABZA010000002.1"/>
</dbReference>
<sequence length="162" mass="18936">MEMYMLLSGSKAEVYDIVLDSLYYEVSQSSNKKINKSSLKKGFKHTKHQKKGKHTVDYHYHLTELDPEKGYNLKVQTNSGTITMGMRFESEENGLCEVCYYEDFKAKVEEHGFLFKVSDFFYQRKIKRRAKRMLKEIDQVIKNKHRDAAKAAEEDSAEENAS</sequence>
<reference evidence="1" key="2">
    <citation type="submission" date="2022-03" db="EMBL/GenBank/DDBJ databases">
        <title>First case of bacteraemia caused by Dielma fastidiosa in a patient hospitalised with diverticulitis.</title>
        <authorList>
            <person name="Forman-Ankjaer B."/>
            <person name="Hvid-Jensen F."/>
            <person name="Kobel C.M."/>
            <person name="Greve T."/>
        </authorList>
    </citation>
    <scope>NUCLEOTIDE SEQUENCE</scope>
    <source>
        <strain evidence="1">AUH_DF_2021</strain>
    </source>
</reference>
<dbReference type="AlphaFoldDB" id="A0A2V2FHN7"/>
<keyword evidence="3" id="KW-1185">Reference proteome</keyword>
<accession>A0A2V2FHN7</accession>
<protein>
    <submittedName>
        <fullName evidence="1">DUF3284 domain-containing protein</fullName>
    </submittedName>
    <submittedName>
        <fullName evidence="2">Uncharacterized protein DUF3284</fullName>
    </submittedName>
</protein>
<dbReference type="Proteomes" id="UP001276902">
    <property type="component" value="Unassembled WGS sequence"/>
</dbReference>
<gene>
    <name evidence="2" type="ORF">DES51_102146</name>
    <name evidence="1" type="ORF">MQE39_12775</name>
</gene>
<comment type="caution">
    <text evidence="2">The sequence shown here is derived from an EMBL/GenBank/DDBJ whole genome shotgun (WGS) entry which is preliminary data.</text>
</comment>
<dbReference type="STRING" id="1034346.GCA_000313565_02418"/>
<proteinExistence type="predicted"/>
<name>A0A2V2FHN7_9FIRM</name>
<dbReference type="OrthoDB" id="9915609at2"/>
<dbReference type="InterPro" id="IPR021701">
    <property type="entry name" value="DUF3284"/>
</dbReference>
<dbReference type="GeneID" id="94441235"/>
<evidence type="ECO:0000313" key="3">
    <source>
        <dbReference type="Proteomes" id="UP000247612"/>
    </source>
</evidence>
<dbReference type="Proteomes" id="UP000247612">
    <property type="component" value="Unassembled WGS sequence"/>
</dbReference>
<dbReference type="Pfam" id="PF11687">
    <property type="entry name" value="DUF3284"/>
    <property type="match status" value="1"/>
</dbReference>
<organism evidence="2 3">
    <name type="scientific">Dielma fastidiosa</name>
    <dbReference type="NCBI Taxonomy" id="1034346"/>
    <lineage>
        <taxon>Bacteria</taxon>
        <taxon>Bacillati</taxon>
        <taxon>Bacillota</taxon>
        <taxon>Erysipelotrichia</taxon>
        <taxon>Erysipelotrichales</taxon>
        <taxon>Erysipelotrichaceae</taxon>
        <taxon>Dielma</taxon>
    </lineage>
</organism>
<dbReference type="EMBL" id="JALDAW010000022">
    <property type="protein sequence ID" value="MDY5168985.1"/>
    <property type="molecule type" value="Genomic_DNA"/>
</dbReference>
<reference evidence="2 3" key="1">
    <citation type="submission" date="2018-05" db="EMBL/GenBank/DDBJ databases">
        <title>Genomic Encyclopedia of Type Strains, Phase IV (KMG-IV): sequencing the most valuable type-strain genomes for metagenomic binning, comparative biology and taxonomic classification.</title>
        <authorList>
            <person name="Goeker M."/>
        </authorList>
    </citation>
    <scope>NUCLEOTIDE SEQUENCE [LARGE SCALE GENOMIC DNA]</scope>
    <source>
        <strain evidence="2 3">JC118</strain>
    </source>
</reference>
<evidence type="ECO:0000313" key="2">
    <source>
        <dbReference type="EMBL" id="PXX81027.1"/>
    </source>
</evidence>
<dbReference type="EMBL" id="QJKH01000002">
    <property type="protein sequence ID" value="PXX81027.1"/>
    <property type="molecule type" value="Genomic_DNA"/>
</dbReference>